<evidence type="ECO:0000256" key="2">
    <source>
        <dbReference type="ARBA" id="ARBA00022741"/>
    </source>
</evidence>
<dbReference type="PROSITE" id="PS50011">
    <property type="entry name" value="PROTEIN_KINASE_DOM"/>
    <property type="match status" value="1"/>
</dbReference>
<dbReference type="OrthoDB" id="5140520at2759"/>
<organism evidence="5 6">
    <name type="scientific">Beauveria bassiana</name>
    <name type="common">White muscardine disease fungus</name>
    <name type="synonym">Tritirachium shiotae</name>
    <dbReference type="NCBI Taxonomy" id="176275"/>
    <lineage>
        <taxon>Eukaryota</taxon>
        <taxon>Fungi</taxon>
        <taxon>Dikarya</taxon>
        <taxon>Ascomycota</taxon>
        <taxon>Pezizomycotina</taxon>
        <taxon>Sordariomycetes</taxon>
        <taxon>Hypocreomycetidae</taxon>
        <taxon>Hypocreales</taxon>
        <taxon>Cordycipitaceae</taxon>
        <taxon>Beauveria</taxon>
    </lineage>
</organism>
<comment type="similarity">
    <text evidence="1">Belongs to the protein kinase superfamily. STE Ser/Thr protein kinase family. STE20 subfamily.</text>
</comment>
<dbReference type="PANTHER" id="PTHR45832">
    <property type="entry name" value="SERINE/THREONINE-PROTEIN KINASE SAMKA-RELATED-RELATED"/>
    <property type="match status" value="1"/>
</dbReference>
<evidence type="ECO:0000313" key="6">
    <source>
        <dbReference type="Proteomes" id="UP000237441"/>
    </source>
</evidence>
<dbReference type="GO" id="GO:0005524">
    <property type="term" value="F:ATP binding"/>
    <property type="evidence" value="ECO:0007669"/>
    <property type="project" value="UniProtKB-KW"/>
</dbReference>
<dbReference type="Gene3D" id="3.30.200.20">
    <property type="entry name" value="Phosphorylase Kinase, domain 1"/>
    <property type="match status" value="1"/>
</dbReference>
<evidence type="ECO:0000256" key="3">
    <source>
        <dbReference type="ARBA" id="ARBA00022840"/>
    </source>
</evidence>
<evidence type="ECO:0000259" key="4">
    <source>
        <dbReference type="PROSITE" id="PS50011"/>
    </source>
</evidence>
<keyword evidence="2" id="KW-0547">Nucleotide-binding</keyword>
<dbReference type="Gene3D" id="1.10.510.10">
    <property type="entry name" value="Transferase(Phosphotransferase) domain 1"/>
    <property type="match status" value="1"/>
</dbReference>
<reference evidence="5 6" key="1">
    <citation type="submission" date="2016-07" db="EMBL/GenBank/DDBJ databases">
        <title>Comparative genomics of the entomopathogenic fungus Beauveria bassiana.</title>
        <authorList>
            <person name="Valero Jimenez C.A."/>
            <person name="Zwaan B.J."/>
            <person name="Van Kan J.A."/>
            <person name="Takken W."/>
            <person name="Debets A.J."/>
            <person name="Schoustra S.E."/>
            <person name="Koenraadt C.J."/>
        </authorList>
    </citation>
    <scope>NUCLEOTIDE SEQUENCE [LARGE SCALE GENOMIC DNA]</scope>
    <source>
        <strain evidence="5 6">ARSEF 8028</strain>
    </source>
</reference>
<sequence>MSRLVTMANRLQKYASSVTPLRALTALELGAKATNTLPVRDGLPWNDFARMYTLRLGMNDPVIVAQRTGGPSYDVVFIHHCDKLSRTQIELLQRLQHENLTTVHEIYRQHGSWHIVTEQAARSLQEAVGNPFMDSSMIAAIIGQIVTVLVYLESQGLRHESLTCSDILLHPTGRITLDRQWNCVYSDTKEDIRRLGCVMMELMDGYVKDGGSVGLDDPSRWSPEAVQFLGATTSVSSAKELLLHPFLASWQRAKLQGVISLTMAWTTQSHQYIGSETVAVPDLL</sequence>
<dbReference type="SUPFAM" id="SSF56112">
    <property type="entry name" value="Protein kinase-like (PK-like)"/>
    <property type="match status" value="1"/>
</dbReference>
<dbReference type="PANTHER" id="PTHR45832:SF22">
    <property type="entry name" value="SERINE_THREONINE-PROTEIN KINASE SAMKA-RELATED"/>
    <property type="match status" value="1"/>
</dbReference>
<comment type="caution">
    <text evidence="5">The sequence shown here is derived from an EMBL/GenBank/DDBJ whole genome shotgun (WGS) entry which is preliminary data.</text>
</comment>
<dbReference type="InterPro" id="IPR000719">
    <property type="entry name" value="Prot_kinase_dom"/>
</dbReference>
<name>A0A2S7YKZ4_BEABA</name>
<evidence type="ECO:0000313" key="5">
    <source>
        <dbReference type="EMBL" id="PQK16828.1"/>
    </source>
</evidence>
<evidence type="ECO:0000256" key="1">
    <source>
        <dbReference type="ARBA" id="ARBA00008874"/>
    </source>
</evidence>
<protein>
    <recommendedName>
        <fullName evidence="4">Protein kinase domain-containing protein</fullName>
    </recommendedName>
</protein>
<dbReference type="GO" id="GO:0004672">
    <property type="term" value="F:protein kinase activity"/>
    <property type="evidence" value="ECO:0007669"/>
    <property type="project" value="InterPro"/>
</dbReference>
<feature type="domain" description="Protein kinase" evidence="4">
    <location>
        <begin position="48"/>
        <end position="284"/>
    </location>
</feature>
<keyword evidence="3" id="KW-0067">ATP-binding</keyword>
<dbReference type="Proteomes" id="UP000237441">
    <property type="component" value="Unassembled WGS sequence"/>
</dbReference>
<dbReference type="EMBL" id="JRHA01000007">
    <property type="protein sequence ID" value="PQK16828.1"/>
    <property type="molecule type" value="Genomic_DNA"/>
</dbReference>
<accession>A0A2S7YKZ4</accession>
<dbReference type="AlphaFoldDB" id="A0A2S7YKZ4"/>
<dbReference type="InterPro" id="IPR011009">
    <property type="entry name" value="Kinase-like_dom_sf"/>
</dbReference>
<dbReference type="InterPro" id="IPR051931">
    <property type="entry name" value="PAK3-like"/>
</dbReference>
<dbReference type="SMART" id="SM00220">
    <property type="entry name" value="S_TKc"/>
    <property type="match status" value="1"/>
</dbReference>
<proteinExistence type="inferred from homology"/>
<gene>
    <name evidence="5" type="ORF">BB8028_0007g00310</name>
</gene>